<evidence type="ECO:0000313" key="7">
    <source>
        <dbReference type="EMBL" id="EPS70203.1"/>
    </source>
</evidence>
<evidence type="ECO:0000256" key="2">
    <source>
        <dbReference type="ARBA" id="ARBA00022473"/>
    </source>
</evidence>
<evidence type="ECO:0000256" key="6">
    <source>
        <dbReference type="SAM" id="Coils"/>
    </source>
</evidence>
<dbReference type="EMBL" id="AUSU01001781">
    <property type="protein sequence ID" value="EPS70203.1"/>
    <property type="molecule type" value="Genomic_DNA"/>
</dbReference>
<dbReference type="InterPro" id="IPR040353">
    <property type="entry name" value="FLX/FLX-like"/>
</dbReference>
<organism evidence="7 8">
    <name type="scientific">Genlisea aurea</name>
    <dbReference type="NCBI Taxonomy" id="192259"/>
    <lineage>
        <taxon>Eukaryota</taxon>
        <taxon>Viridiplantae</taxon>
        <taxon>Streptophyta</taxon>
        <taxon>Embryophyta</taxon>
        <taxon>Tracheophyta</taxon>
        <taxon>Spermatophyta</taxon>
        <taxon>Magnoliopsida</taxon>
        <taxon>eudicotyledons</taxon>
        <taxon>Gunneridae</taxon>
        <taxon>Pentapetalae</taxon>
        <taxon>asterids</taxon>
        <taxon>lamiids</taxon>
        <taxon>Lamiales</taxon>
        <taxon>Lentibulariaceae</taxon>
        <taxon>Genlisea</taxon>
    </lineage>
</organism>
<evidence type="ECO:0000256" key="4">
    <source>
        <dbReference type="ARBA" id="ARBA00023054"/>
    </source>
</evidence>
<dbReference type="GO" id="GO:0009908">
    <property type="term" value="P:flower development"/>
    <property type="evidence" value="ECO:0007669"/>
    <property type="project" value="UniProtKB-KW"/>
</dbReference>
<keyword evidence="2" id="KW-0217">Developmental protein</keyword>
<evidence type="ECO:0000256" key="5">
    <source>
        <dbReference type="ARBA" id="ARBA00023089"/>
    </source>
</evidence>
<feature type="non-terminal residue" evidence="7">
    <location>
        <position position="1"/>
    </location>
</feature>
<accession>S8E3B8</accession>
<name>S8E3B8_9LAMI</name>
<evidence type="ECO:0000313" key="8">
    <source>
        <dbReference type="Proteomes" id="UP000015453"/>
    </source>
</evidence>
<feature type="coiled-coil region" evidence="6">
    <location>
        <begin position="62"/>
        <end position="130"/>
    </location>
</feature>
<dbReference type="PANTHER" id="PTHR33405:SF4">
    <property type="entry name" value="PROTEIN FLX-LIKE 2"/>
    <property type="match status" value="1"/>
</dbReference>
<sequence length="192" mass="22417">DHPTFEALPTHHQVLEQKIFDLDIEIGKLASENQRLYATHGVLRQDLANVKHELDLIDAHNAEFIAEKEKQMRAEIDKIEKMESELAHAEPMKMQLQNARAEAQNLVTLREELISRVQRLSRELDIALLDAQQIPLLVAELESLRQEYQHCRSAYDHDMKLYGDHLESLRVMEKNYTEMLKEAGELKERLEN</sequence>
<dbReference type="OrthoDB" id="1911379at2759"/>
<dbReference type="Proteomes" id="UP000015453">
    <property type="component" value="Unassembled WGS sequence"/>
</dbReference>
<evidence type="ECO:0000256" key="3">
    <source>
        <dbReference type="ARBA" id="ARBA00022782"/>
    </source>
</evidence>
<comment type="similarity">
    <text evidence="1">Belongs to the FLX family.</text>
</comment>
<keyword evidence="5" id="KW-0287">Flowering</keyword>
<proteinExistence type="inferred from homology"/>
<reference evidence="7 8" key="1">
    <citation type="journal article" date="2013" name="BMC Genomics">
        <title>The miniature genome of a carnivorous plant Genlisea aurea contains a low number of genes and short non-coding sequences.</title>
        <authorList>
            <person name="Leushkin E.V."/>
            <person name="Sutormin R.A."/>
            <person name="Nabieva E.R."/>
            <person name="Penin A.A."/>
            <person name="Kondrashov A.S."/>
            <person name="Logacheva M.D."/>
        </authorList>
    </citation>
    <scope>NUCLEOTIDE SEQUENCE [LARGE SCALE GENOMIC DNA]</scope>
</reference>
<comment type="caution">
    <text evidence="7">The sequence shown here is derived from an EMBL/GenBank/DDBJ whole genome shotgun (WGS) entry which is preliminary data.</text>
</comment>
<dbReference type="AlphaFoldDB" id="S8E3B8"/>
<gene>
    <name evidence="7" type="ORF">M569_04557</name>
</gene>
<dbReference type="PANTHER" id="PTHR33405">
    <property type="entry name" value="PROTEIN FLX-LIKE 2"/>
    <property type="match status" value="1"/>
</dbReference>
<protein>
    <submittedName>
        <fullName evidence="7">Uncharacterized protein</fullName>
    </submittedName>
</protein>
<dbReference type="GO" id="GO:0030154">
    <property type="term" value="P:cell differentiation"/>
    <property type="evidence" value="ECO:0007669"/>
    <property type="project" value="UniProtKB-KW"/>
</dbReference>
<keyword evidence="4 6" id="KW-0175">Coiled coil</keyword>
<keyword evidence="3" id="KW-0221">Differentiation</keyword>
<keyword evidence="8" id="KW-1185">Reference proteome</keyword>
<feature type="non-terminal residue" evidence="7">
    <location>
        <position position="192"/>
    </location>
</feature>
<evidence type="ECO:0000256" key="1">
    <source>
        <dbReference type="ARBA" id="ARBA00005405"/>
    </source>
</evidence>